<protein>
    <recommendedName>
        <fullName evidence="4">Spermidine synthase</fullName>
    </recommendedName>
</protein>
<dbReference type="CDD" id="cd02440">
    <property type="entry name" value="AdoMet_MTases"/>
    <property type="match status" value="1"/>
</dbReference>
<feature type="transmembrane region" description="Helical" evidence="1">
    <location>
        <begin position="162"/>
        <end position="183"/>
    </location>
</feature>
<organism evidence="2 3">
    <name type="scientific">Thermotalea metallivorans</name>
    <dbReference type="NCBI Taxonomy" id="520762"/>
    <lineage>
        <taxon>Bacteria</taxon>
        <taxon>Bacillati</taxon>
        <taxon>Bacillota</taxon>
        <taxon>Clostridia</taxon>
        <taxon>Peptostreptococcales</taxon>
        <taxon>Thermotaleaceae</taxon>
        <taxon>Thermotalea</taxon>
    </lineage>
</organism>
<proteinExistence type="predicted"/>
<dbReference type="EMBL" id="LOEE01000078">
    <property type="protein sequence ID" value="KXG73752.1"/>
    <property type="molecule type" value="Genomic_DNA"/>
</dbReference>
<feature type="transmembrane region" description="Helical" evidence="1">
    <location>
        <begin position="190"/>
        <end position="207"/>
    </location>
</feature>
<dbReference type="Proteomes" id="UP000070456">
    <property type="component" value="Unassembled WGS sequence"/>
</dbReference>
<dbReference type="RefSeq" id="WP_068558001.1">
    <property type="nucleotide sequence ID" value="NZ_LOEE01000078.1"/>
</dbReference>
<gene>
    <name evidence="2" type="ORF">AN619_29170</name>
</gene>
<feature type="transmembrane region" description="Helical" evidence="1">
    <location>
        <begin position="613"/>
        <end position="634"/>
    </location>
</feature>
<keyword evidence="1" id="KW-1133">Transmembrane helix</keyword>
<dbReference type="AlphaFoldDB" id="A0A140KZM7"/>
<keyword evidence="1" id="KW-0812">Transmembrane</keyword>
<feature type="transmembrane region" description="Helical" evidence="1">
    <location>
        <begin position="743"/>
        <end position="761"/>
    </location>
</feature>
<name>A0A140KZM7_9FIRM</name>
<keyword evidence="1" id="KW-0472">Membrane</keyword>
<dbReference type="Pfam" id="PF01564">
    <property type="entry name" value="Spermine_synth"/>
    <property type="match status" value="1"/>
</dbReference>
<feature type="transmembrane region" description="Helical" evidence="1">
    <location>
        <begin position="44"/>
        <end position="67"/>
    </location>
</feature>
<feature type="transmembrane region" description="Helical" evidence="1">
    <location>
        <begin position="139"/>
        <end position="156"/>
    </location>
</feature>
<evidence type="ECO:0000313" key="3">
    <source>
        <dbReference type="Proteomes" id="UP000070456"/>
    </source>
</evidence>
<comment type="caution">
    <text evidence="2">The sequence shown here is derived from an EMBL/GenBank/DDBJ whole genome shotgun (WGS) entry which is preliminary data.</text>
</comment>
<feature type="transmembrane region" description="Helical" evidence="1">
    <location>
        <begin position="12"/>
        <end position="32"/>
    </location>
</feature>
<dbReference type="InterPro" id="IPR029063">
    <property type="entry name" value="SAM-dependent_MTases_sf"/>
</dbReference>
<sequence length="770" mass="86909">MVEINVQKKSRVCLYSSMFFMGLSLLLYEVILTRLFSVILTFNLVFFVVSFSILGSGMGGIWVYKVLKENKGRSAKEILIKFAMWMPISILWAIGLIYFLPFLPIFTIYAIIGAVPFCLGGIIISCIFQEKENKSSKLYLMDLMGSAIGSLAAIPLMNRLGFMGSVVVISILSLLASMLIYQYFKETKRLMAMGIGLLMLVSGLIQGDVIKGIEKNFNAYYSNSTKIIGYLKKTDEKPLGISFTKWDAISRTDVIETTNRNEKIIVTDGGGAAPIIKFNGDLKSVQYLKKDVNYIPFSFGKNETALVIGSGGGKDVLFALLGGTEEIHAVEINTSTIEAVNYFKDFNGDIYHRPGVEVHNQDGRNFIENSKERYDNIYLSMVMTNAIENTAYSLSENYIYTYEAFQKYFEHLSEKGKLSFMMHSSLDLTRIVNTGIKVLLDQGIPQEQVTDYFVIINGADKRHQNMHREEISMPLVIFKKQPFTKEEINTIKAEVTKQNRAMIHYPGGEDGLYQLIKEKKMNFEELVKTIPFNAAPITDSKPFFYRYTKFFPTEILYVFLGGLLVWLGIHKKYLTRLENKKTSTYFMGLGVAFMLVEIPMIQKMNLYFGNPSMTFSVVLFSILVSCGIGSGFSGTRIGRKFTAHSSAYLLSIAIMITITQLNMDNMMEMTNHLGFMKKTWIGFIMIFPMGLLMGVAFPTGLQKLKEIYHDKDMIPFMWGINGIFSVIGSTLAIMVSMKFGFDAAIYTGAGIYLLLYLFNPLKNGRCGKHI</sequence>
<dbReference type="Gene3D" id="3.40.50.150">
    <property type="entry name" value="Vaccinia Virus protein VP39"/>
    <property type="match status" value="1"/>
</dbReference>
<evidence type="ECO:0008006" key="4">
    <source>
        <dbReference type="Google" id="ProtNLM"/>
    </source>
</evidence>
<feature type="transmembrane region" description="Helical" evidence="1">
    <location>
        <begin position="713"/>
        <end position="737"/>
    </location>
</feature>
<evidence type="ECO:0000313" key="2">
    <source>
        <dbReference type="EMBL" id="KXG73752.1"/>
    </source>
</evidence>
<keyword evidence="3" id="KW-1185">Reference proteome</keyword>
<feature type="transmembrane region" description="Helical" evidence="1">
    <location>
        <begin position="106"/>
        <end position="127"/>
    </location>
</feature>
<dbReference type="SUPFAM" id="SSF53335">
    <property type="entry name" value="S-adenosyl-L-methionine-dependent methyltransferases"/>
    <property type="match status" value="1"/>
</dbReference>
<feature type="transmembrane region" description="Helical" evidence="1">
    <location>
        <begin position="641"/>
        <end position="660"/>
    </location>
</feature>
<feature type="transmembrane region" description="Helical" evidence="1">
    <location>
        <begin position="79"/>
        <end position="100"/>
    </location>
</feature>
<feature type="transmembrane region" description="Helical" evidence="1">
    <location>
        <begin position="582"/>
        <end position="601"/>
    </location>
</feature>
<dbReference type="STRING" id="520762.AN619_29170"/>
<reference evidence="2 3" key="1">
    <citation type="submission" date="2015-12" db="EMBL/GenBank/DDBJ databases">
        <title>Draft genome sequence of the thermoanaerobe Thermotalea metallivorans, an isolate from the runoff channel of the Great Artesian Basin, Australia.</title>
        <authorList>
            <person name="Patel B.K."/>
        </authorList>
    </citation>
    <scope>NUCLEOTIDE SEQUENCE [LARGE SCALE GENOMIC DNA]</scope>
    <source>
        <strain evidence="2 3">B2-1</strain>
    </source>
</reference>
<accession>A0A140KZM7</accession>
<dbReference type="OrthoDB" id="127145at2"/>
<feature type="transmembrane region" description="Helical" evidence="1">
    <location>
        <begin position="680"/>
        <end position="701"/>
    </location>
</feature>
<feature type="transmembrane region" description="Helical" evidence="1">
    <location>
        <begin position="550"/>
        <end position="570"/>
    </location>
</feature>
<evidence type="ECO:0000256" key="1">
    <source>
        <dbReference type="SAM" id="Phobius"/>
    </source>
</evidence>